<name>A0AAN7Y7H5_9EURO</name>
<dbReference type="EMBL" id="JAVRRJ010000003">
    <property type="protein sequence ID" value="KAK5086920.1"/>
    <property type="molecule type" value="Genomic_DNA"/>
</dbReference>
<evidence type="ECO:0000256" key="1">
    <source>
        <dbReference type="SAM" id="MobiDB-lite"/>
    </source>
</evidence>
<keyword evidence="3" id="KW-1185">Reference proteome</keyword>
<gene>
    <name evidence="2" type="ORF">LTR05_004091</name>
</gene>
<feature type="compositionally biased region" description="Basic and acidic residues" evidence="1">
    <location>
        <begin position="113"/>
        <end position="125"/>
    </location>
</feature>
<dbReference type="Proteomes" id="UP001309876">
    <property type="component" value="Unassembled WGS sequence"/>
</dbReference>
<reference evidence="2 3" key="1">
    <citation type="submission" date="2023-08" db="EMBL/GenBank/DDBJ databases">
        <title>Black Yeasts Isolated from many extreme environments.</title>
        <authorList>
            <person name="Coleine C."/>
            <person name="Stajich J.E."/>
            <person name="Selbmann L."/>
        </authorList>
    </citation>
    <scope>NUCLEOTIDE SEQUENCE [LARGE SCALE GENOMIC DNA]</scope>
    <source>
        <strain evidence="2 3">CCFEE 5910</strain>
    </source>
</reference>
<proteinExistence type="predicted"/>
<evidence type="ECO:0000313" key="2">
    <source>
        <dbReference type="EMBL" id="KAK5086920.1"/>
    </source>
</evidence>
<feature type="region of interest" description="Disordered" evidence="1">
    <location>
        <begin position="113"/>
        <end position="148"/>
    </location>
</feature>
<comment type="caution">
    <text evidence="2">The sequence shown here is derived from an EMBL/GenBank/DDBJ whole genome shotgun (WGS) entry which is preliminary data.</text>
</comment>
<feature type="region of interest" description="Disordered" evidence="1">
    <location>
        <begin position="174"/>
        <end position="195"/>
    </location>
</feature>
<evidence type="ECO:0000313" key="3">
    <source>
        <dbReference type="Proteomes" id="UP001309876"/>
    </source>
</evidence>
<sequence length="249" mass="28037">MDDWQDAALTTRHMHNRRGGQGTSGKQKNAIFDVRRTFGTYEIKCPAAEKIIAKAGNSGSSAKLEIYGLNAGGDAVHAELFLPGALHAVVILAASRKTMNAVIRRLEDAYTTKERVDSADDHVAADEEEPEGEAHGEEQPETEDEDDLQNRRVQQFEKNSFRSPKFWLRWQGQVTDQPRSQEDDQEVNSNTTDTDTGYLVFSGNSCDKFEGTISCETLDWRNVKLRGWKLTSKSERDFAMAWHPIIKET</sequence>
<accession>A0AAN7Y7H5</accession>
<dbReference type="AlphaFoldDB" id="A0AAN7Y7H5"/>
<organism evidence="2 3">
    <name type="scientific">Lithohypha guttulata</name>
    <dbReference type="NCBI Taxonomy" id="1690604"/>
    <lineage>
        <taxon>Eukaryota</taxon>
        <taxon>Fungi</taxon>
        <taxon>Dikarya</taxon>
        <taxon>Ascomycota</taxon>
        <taxon>Pezizomycotina</taxon>
        <taxon>Eurotiomycetes</taxon>
        <taxon>Chaetothyriomycetidae</taxon>
        <taxon>Chaetothyriales</taxon>
        <taxon>Trichomeriaceae</taxon>
        <taxon>Lithohypha</taxon>
    </lineage>
</organism>
<protein>
    <submittedName>
        <fullName evidence="2">Uncharacterized protein</fullName>
    </submittedName>
</protein>
<feature type="region of interest" description="Disordered" evidence="1">
    <location>
        <begin position="1"/>
        <end position="27"/>
    </location>
</feature>